<feature type="region of interest" description="Disordered" evidence="3">
    <location>
        <begin position="578"/>
        <end position="612"/>
    </location>
</feature>
<feature type="compositionally biased region" description="Polar residues" evidence="3">
    <location>
        <begin position="53"/>
        <end position="64"/>
    </location>
</feature>
<accession>A0A210PM95</accession>
<dbReference type="GO" id="GO:0005737">
    <property type="term" value="C:cytoplasm"/>
    <property type="evidence" value="ECO:0007669"/>
    <property type="project" value="TreeGrafter"/>
</dbReference>
<feature type="coiled-coil region" evidence="2">
    <location>
        <begin position="631"/>
        <end position="658"/>
    </location>
</feature>
<organism evidence="5 6">
    <name type="scientific">Mizuhopecten yessoensis</name>
    <name type="common">Japanese scallop</name>
    <name type="synonym">Patinopecten yessoensis</name>
    <dbReference type="NCBI Taxonomy" id="6573"/>
    <lineage>
        <taxon>Eukaryota</taxon>
        <taxon>Metazoa</taxon>
        <taxon>Spiralia</taxon>
        <taxon>Lophotrochozoa</taxon>
        <taxon>Mollusca</taxon>
        <taxon>Bivalvia</taxon>
        <taxon>Autobranchia</taxon>
        <taxon>Pteriomorphia</taxon>
        <taxon>Pectinida</taxon>
        <taxon>Pectinoidea</taxon>
        <taxon>Pectinidae</taxon>
        <taxon>Mizuhopecten</taxon>
    </lineage>
</organism>
<feature type="compositionally biased region" description="Polar residues" evidence="3">
    <location>
        <begin position="598"/>
        <end position="612"/>
    </location>
</feature>
<dbReference type="SMART" id="SM01127">
    <property type="entry name" value="DDHD"/>
    <property type="match status" value="1"/>
</dbReference>
<dbReference type="Pfam" id="PF23463">
    <property type="entry name" value="WWE_2"/>
    <property type="match status" value="1"/>
</dbReference>
<comment type="caution">
    <text evidence="5">The sequence shown here is derived from an EMBL/GenBank/DDBJ whole genome shotgun (WGS) entry which is preliminary data.</text>
</comment>
<dbReference type="Pfam" id="PF02862">
    <property type="entry name" value="DDHD"/>
    <property type="match status" value="1"/>
</dbReference>
<keyword evidence="6" id="KW-1185">Reference proteome</keyword>
<comment type="similarity">
    <text evidence="1">Belongs to the PA-PLA1 family.</text>
</comment>
<evidence type="ECO:0000256" key="2">
    <source>
        <dbReference type="SAM" id="Coils"/>
    </source>
</evidence>
<feature type="region of interest" description="Disordered" evidence="3">
    <location>
        <begin position="1"/>
        <end position="71"/>
    </location>
</feature>
<proteinExistence type="inferred from homology"/>
<sequence>MMRDLGVASPGDGINGSPSRHSSSRQGSSDRLYPSLFPSDDEDDMYYSKDSDSASGASVTSEARSTPPLVNRRRHLYPQNEFVNHLRPEEVRWFYKQVGDKEWRSFIGYDSLRIECRFRAMQNITEEEKTMFEKDIITVRGGLYEVDVDMKKCTPIYWSDDVAEMRRGLWFYDDYWQPVEDEYAQEIESVHIAKYMGHKLNQPPQSKGRKQVVQRKNFPEFYIDWNSVDEIFLFSESASSKIFRSVSNKIGIAKSGRRLRRGYRYEAVMDDKPPDISHLLFVIHGIGQKMETGNIINRCQDLRNQVKILKQKLFPNFNELNQRAEFLPVEWRTRLKLDGDTVDSITPHKLRGIRTVLNSSAMDILYYTSPLYRSEITHSLQTELNRLHEMFCKRNPYFLANGGKVSIIAHSLGSVITYDIITGWNPIQMYDQFVTSVIDNEEQTAGSSAEIRDELKEAKRRVNDLESLLMTVHEKQKTETTLNFQLENLFCLGSPLAVFLALRGIRPKGKGTLDHILPSSACKRLYNIYHPYDPVAYRLEPLILKHYSTIAPLCIHKHDAGNKQPYGQMKTEAYAAFQASSESERGDQSDREFVDSTELASNSSQDTSPSRNQGFTSFLTGIFTKKNEVSLAAELKSIKRLEKDAAAIEKSLNSEMMEEDIDQTDLEYRIDFQLREGGFVSSYLSLLTSHTSYWKDSDVAYFLLTHLHPALEHS</sequence>
<dbReference type="InterPro" id="IPR058055">
    <property type="entry name" value="PA-PLA1"/>
</dbReference>
<evidence type="ECO:0000256" key="1">
    <source>
        <dbReference type="ARBA" id="ARBA00038464"/>
    </source>
</evidence>
<protein>
    <submittedName>
        <fullName evidence="5">Phospholipase DDHD1</fullName>
    </submittedName>
</protein>
<reference evidence="5 6" key="1">
    <citation type="journal article" date="2017" name="Nat. Ecol. Evol.">
        <title>Scallop genome provides insights into evolution of bilaterian karyotype and development.</title>
        <authorList>
            <person name="Wang S."/>
            <person name="Zhang J."/>
            <person name="Jiao W."/>
            <person name="Li J."/>
            <person name="Xun X."/>
            <person name="Sun Y."/>
            <person name="Guo X."/>
            <person name="Huan P."/>
            <person name="Dong B."/>
            <person name="Zhang L."/>
            <person name="Hu X."/>
            <person name="Sun X."/>
            <person name="Wang J."/>
            <person name="Zhao C."/>
            <person name="Wang Y."/>
            <person name="Wang D."/>
            <person name="Huang X."/>
            <person name="Wang R."/>
            <person name="Lv J."/>
            <person name="Li Y."/>
            <person name="Zhang Z."/>
            <person name="Liu B."/>
            <person name="Lu W."/>
            <person name="Hui Y."/>
            <person name="Liang J."/>
            <person name="Zhou Z."/>
            <person name="Hou R."/>
            <person name="Li X."/>
            <person name="Liu Y."/>
            <person name="Li H."/>
            <person name="Ning X."/>
            <person name="Lin Y."/>
            <person name="Zhao L."/>
            <person name="Xing Q."/>
            <person name="Dou J."/>
            <person name="Li Y."/>
            <person name="Mao J."/>
            <person name="Guo H."/>
            <person name="Dou H."/>
            <person name="Li T."/>
            <person name="Mu C."/>
            <person name="Jiang W."/>
            <person name="Fu Q."/>
            <person name="Fu X."/>
            <person name="Miao Y."/>
            <person name="Liu J."/>
            <person name="Yu Q."/>
            <person name="Li R."/>
            <person name="Liao H."/>
            <person name="Li X."/>
            <person name="Kong Y."/>
            <person name="Jiang Z."/>
            <person name="Chourrout D."/>
            <person name="Li R."/>
            <person name="Bao Z."/>
        </authorList>
    </citation>
    <scope>NUCLEOTIDE SEQUENCE [LARGE SCALE GENOMIC DNA]</scope>
    <source>
        <strain evidence="5 6">PY_sf001</strain>
    </source>
</reference>
<dbReference type="GO" id="GO:0046872">
    <property type="term" value="F:metal ion binding"/>
    <property type="evidence" value="ECO:0007669"/>
    <property type="project" value="InterPro"/>
</dbReference>
<name>A0A210PM95_MIZYE</name>
<dbReference type="EMBL" id="NEDP02005586">
    <property type="protein sequence ID" value="OWF37587.1"/>
    <property type="molecule type" value="Genomic_DNA"/>
</dbReference>
<keyword evidence="2" id="KW-0175">Coiled coil</keyword>
<dbReference type="Proteomes" id="UP000242188">
    <property type="component" value="Unassembled WGS sequence"/>
</dbReference>
<evidence type="ECO:0000313" key="6">
    <source>
        <dbReference type="Proteomes" id="UP000242188"/>
    </source>
</evidence>
<evidence type="ECO:0000313" key="5">
    <source>
        <dbReference type="EMBL" id="OWF37587.1"/>
    </source>
</evidence>
<dbReference type="PROSITE" id="PS51043">
    <property type="entry name" value="DDHD"/>
    <property type="match status" value="1"/>
</dbReference>
<dbReference type="OrthoDB" id="431378at2759"/>
<dbReference type="InterPro" id="IPR057826">
    <property type="entry name" value="WWE_C20G8.02"/>
</dbReference>
<evidence type="ECO:0000259" key="4">
    <source>
        <dbReference type="PROSITE" id="PS51043"/>
    </source>
</evidence>
<feature type="compositionally biased region" description="Low complexity" evidence="3">
    <location>
        <begin position="17"/>
        <end position="31"/>
    </location>
</feature>
<dbReference type="InterPro" id="IPR004177">
    <property type="entry name" value="DDHD_dom"/>
</dbReference>
<evidence type="ECO:0000256" key="3">
    <source>
        <dbReference type="SAM" id="MobiDB-lite"/>
    </source>
</evidence>
<feature type="compositionally biased region" description="Basic and acidic residues" evidence="3">
    <location>
        <begin position="582"/>
        <end position="594"/>
    </location>
</feature>
<gene>
    <name evidence="5" type="ORF">KP79_PYT10396</name>
</gene>
<dbReference type="PANTHER" id="PTHR23509">
    <property type="entry name" value="PA-PL1 PHOSPHOLIPASE FAMILY"/>
    <property type="match status" value="1"/>
</dbReference>
<feature type="domain" description="DDHD" evidence="4">
    <location>
        <begin position="482"/>
        <end position="709"/>
    </location>
</feature>
<dbReference type="AlphaFoldDB" id="A0A210PM95"/>
<dbReference type="PANTHER" id="PTHR23509:SF48">
    <property type="entry name" value="INTRACELLULAR PHOSPHOLIPASE A1"/>
    <property type="match status" value="1"/>
</dbReference>
<dbReference type="STRING" id="6573.A0A210PM95"/>
<dbReference type="GO" id="GO:0004620">
    <property type="term" value="F:phospholipase activity"/>
    <property type="evidence" value="ECO:0007669"/>
    <property type="project" value="TreeGrafter"/>
</dbReference>
<feature type="coiled-coil region" evidence="2">
    <location>
        <begin position="448"/>
        <end position="475"/>
    </location>
</feature>